<organism evidence="3 4">
    <name type="scientific">Rhizoctonia solani</name>
    <dbReference type="NCBI Taxonomy" id="456999"/>
    <lineage>
        <taxon>Eukaryota</taxon>
        <taxon>Fungi</taxon>
        <taxon>Dikarya</taxon>
        <taxon>Basidiomycota</taxon>
        <taxon>Agaricomycotina</taxon>
        <taxon>Agaricomycetes</taxon>
        <taxon>Cantharellales</taxon>
        <taxon>Ceratobasidiaceae</taxon>
        <taxon>Rhizoctonia</taxon>
    </lineage>
</organism>
<dbReference type="AlphaFoldDB" id="A0A8H7IBW7"/>
<comment type="caution">
    <text evidence="3">The sequence shown here is derived from an EMBL/GenBank/DDBJ whole genome shotgun (WGS) entry which is preliminary data.</text>
</comment>
<protein>
    <recommendedName>
        <fullName evidence="5">Mid2 domain-containing protein</fullName>
    </recommendedName>
</protein>
<gene>
    <name evidence="3" type="ORF">RHS01_06624</name>
</gene>
<evidence type="ECO:0000313" key="4">
    <source>
        <dbReference type="Proteomes" id="UP000614334"/>
    </source>
</evidence>
<keyword evidence="2" id="KW-1133">Transmembrane helix</keyword>
<dbReference type="EMBL" id="JACYCF010000012">
    <property type="protein sequence ID" value="KAF8753725.1"/>
    <property type="molecule type" value="Genomic_DNA"/>
</dbReference>
<evidence type="ECO:0008006" key="5">
    <source>
        <dbReference type="Google" id="ProtNLM"/>
    </source>
</evidence>
<evidence type="ECO:0000256" key="2">
    <source>
        <dbReference type="SAM" id="Phobius"/>
    </source>
</evidence>
<evidence type="ECO:0000256" key="1">
    <source>
        <dbReference type="SAM" id="MobiDB-lite"/>
    </source>
</evidence>
<evidence type="ECO:0000313" key="3">
    <source>
        <dbReference type="EMBL" id="KAF8753725.1"/>
    </source>
</evidence>
<feature type="compositionally biased region" description="Low complexity" evidence="1">
    <location>
        <begin position="142"/>
        <end position="162"/>
    </location>
</feature>
<feature type="region of interest" description="Disordered" evidence="1">
    <location>
        <begin position="129"/>
        <end position="162"/>
    </location>
</feature>
<accession>A0A8H7IBW7</accession>
<reference evidence="3" key="1">
    <citation type="submission" date="2020-09" db="EMBL/GenBank/DDBJ databases">
        <title>Comparative genome analyses of four rice-infecting Rhizoctonia solani isolates reveal extensive enrichment of homogalacturonan modification genes.</title>
        <authorList>
            <person name="Lee D.-Y."/>
            <person name="Jeon J."/>
            <person name="Kim K.-T."/>
            <person name="Cheong K."/>
            <person name="Song H."/>
            <person name="Choi G."/>
            <person name="Ko J."/>
            <person name="Opiyo S.O."/>
            <person name="Zuo S."/>
            <person name="Madhav S."/>
            <person name="Lee Y.-H."/>
            <person name="Wang G.-L."/>
        </authorList>
    </citation>
    <scope>NUCLEOTIDE SEQUENCE</scope>
    <source>
        <strain evidence="3">AG1-IA B2</strain>
    </source>
</reference>
<keyword evidence="2" id="KW-0812">Transmembrane</keyword>
<keyword evidence="2" id="KW-0472">Membrane</keyword>
<dbReference type="CDD" id="cd12087">
    <property type="entry name" value="TM_EGFR-like"/>
    <property type="match status" value="1"/>
</dbReference>
<feature type="compositionally biased region" description="Polar residues" evidence="1">
    <location>
        <begin position="129"/>
        <end position="141"/>
    </location>
</feature>
<dbReference type="Proteomes" id="UP000614334">
    <property type="component" value="Unassembled WGS sequence"/>
</dbReference>
<feature type="transmembrane region" description="Helical" evidence="2">
    <location>
        <begin position="164"/>
        <end position="188"/>
    </location>
</feature>
<proteinExistence type="predicted"/>
<sequence>MRAVVLFLAIAYLSPTVVGWAFLVRSYVITEGADASFEITDDGGGFTFPYSMTVLKRGSNSSEEEVGLVLTNGNETEFYWTCNQPAGSTLRFRVMSAARVNAATSKYYEVQPGIQAIASSLSAESVRSTSSLHAQTQSMQISGTAGASATATNSPSNSSNNTPVGAIVGATIGGMLLLIALGAVAFLVRRRKKSNPHAPGMVQYDPDPHVTPFTHGRAEQTIIPPAGYVSRSDIEEEPRCIRHATPQPQHISLGRNQGELKVLTGHRRQEKLGIYP</sequence>
<name>A0A8H7IBW7_9AGAM</name>